<dbReference type="EMBL" id="BT089950">
    <property type="protein sequence ID" value="ACU14026.1"/>
    <property type="molecule type" value="mRNA"/>
</dbReference>
<evidence type="ECO:0000256" key="1">
    <source>
        <dbReference type="SAM" id="SignalP"/>
    </source>
</evidence>
<feature type="signal peptide" evidence="1">
    <location>
        <begin position="1"/>
        <end position="30"/>
    </location>
</feature>
<feature type="chain" id="PRO_5002969857" description="Secreted protein" evidence="1">
    <location>
        <begin position="31"/>
        <end position="88"/>
    </location>
</feature>
<dbReference type="AlphaFoldDB" id="C6SXQ3"/>
<name>C6SXQ3_SOYBN</name>
<keyword evidence="1" id="KW-0732">Signal</keyword>
<evidence type="ECO:0000313" key="2">
    <source>
        <dbReference type="EMBL" id="ACU14026.1"/>
    </source>
</evidence>
<accession>C6SXQ3</accession>
<reference evidence="2" key="1">
    <citation type="submission" date="2009-08" db="EMBL/GenBank/DDBJ databases">
        <authorList>
            <person name="Cheung F."/>
            <person name="Xiao Y."/>
            <person name="Chan A."/>
            <person name="Moskal W."/>
            <person name="Town C.D."/>
        </authorList>
    </citation>
    <scope>NUCLEOTIDE SEQUENCE</scope>
</reference>
<protein>
    <recommendedName>
        <fullName evidence="3">Secreted protein</fullName>
    </recommendedName>
</protein>
<proteinExistence type="evidence at transcript level"/>
<organism evidence="2">
    <name type="scientific">Glycine max</name>
    <name type="common">Soybean</name>
    <name type="synonym">Glycine hispida</name>
    <dbReference type="NCBI Taxonomy" id="3847"/>
    <lineage>
        <taxon>Eukaryota</taxon>
        <taxon>Viridiplantae</taxon>
        <taxon>Streptophyta</taxon>
        <taxon>Embryophyta</taxon>
        <taxon>Tracheophyta</taxon>
        <taxon>Spermatophyta</taxon>
        <taxon>Magnoliopsida</taxon>
        <taxon>eudicotyledons</taxon>
        <taxon>Gunneridae</taxon>
        <taxon>Pentapetalae</taxon>
        <taxon>rosids</taxon>
        <taxon>fabids</taxon>
        <taxon>Fabales</taxon>
        <taxon>Fabaceae</taxon>
        <taxon>Papilionoideae</taxon>
        <taxon>50 kb inversion clade</taxon>
        <taxon>NPAAA clade</taxon>
        <taxon>indigoferoid/millettioid clade</taxon>
        <taxon>Phaseoleae</taxon>
        <taxon>Glycine</taxon>
        <taxon>Glycine subgen. Soja</taxon>
    </lineage>
</organism>
<sequence length="88" mass="9533">MIDLSSSIKALLINFLKLTMFGAEASATEATAVSSSETFGSANRATVGVTQTWPLETVALRLTSSCFCHHCWPHHLSGHQKQKQDKNG</sequence>
<evidence type="ECO:0008006" key="3">
    <source>
        <dbReference type="Google" id="ProtNLM"/>
    </source>
</evidence>